<dbReference type="EMBL" id="JARQWQ010000023">
    <property type="protein sequence ID" value="KAK2564109.1"/>
    <property type="molecule type" value="Genomic_DNA"/>
</dbReference>
<dbReference type="PANTHER" id="PTHR37984:SF8">
    <property type="entry name" value="CCHC-TYPE DOMAIN-CONTAINING PROTEIN"/>
    <property type="match status" value="1"/>
</dbReference>
<feature type="coiled-coil region" evidence="1">
    <location>
        <begin position="157"/>
        <end position="191"/>
    </location>
</feature>
<gene>
    <name evidence="2" type="ORF">P5673_012335</name>
</gene>
<dbReference type="InterPro" id="IPR012337">
    <property type="entry name" value="RNaseH-like_sf"/>
</dbReference>
<dbReference type="PANTHER" id="PTHR37984">
    <property type="entry name" value="PROTEIN CBG26694"/>
    <property type="match status" value="1"/>
</dbReference>
<protein>
    <submittedName>
        <fullName evidence="2">Uncharacterized protein</fullName>
    </submittedName>
</protein>
<proteinExistence type="predicted"/>
<evidence type="ECO:0000313" key="3">
    <source>
        <dbReference type="Proteomes" id="UP001249851"/>
    </source>
</evidence>
<dbReference type="SUPFAM" id="SSF53098">
    <property type="entry name" value="Ribonuclease H-like"/>
    <property type="match status" value="1"/>
</dbReference>
<evidence type="ECO:0000256" key="1">
    <source>
        <dbReference type="SAM" id="Coils"/>
    </source>
</evidence>
<name>A0AAD9V7K0_ACRCE</name>
<dbReference type="AlphaFoldDB" id="A0AAD9V7K0"/>
<organism evidence="2 3">
    <name type="scientific">Acropora cervicornis</name>
    <name type="common">Staghorn coral</name>
    <dbReference type="NCBI Taxonomy" id="6130"/>
    <lineage>
        <taxon>Eukaryota</taxon>
        <taxon>Metazoa</taxon>
        <taxon>Cnidaria</taxon>
        <taxon>Anthozoa</taxon>
        <taxon>Hexacorallia</taxon>
        <taxon>Scleractinia</taxon>
        <taxon>Astrocoeniina</taxon>
        <taxon>Acroporidae</taxon>
        <taxon>Acropora</taxon>
    </lineage>
</organism>
<reference evidence="2" key="2">
    <citation type="journal article" date="2023" name="Science">
        <title>Genomic signatures of disease resistance in endangered staghorn corals.</title>
        <authorList>
            <person name="Vollmer S.V."/>
            <person name="Selwyn J.D."/>
            <person name="Despard B.A."/>
            <person name="Roesel C.L."/>
        </authorList>
    </citation>
    <scope>NUCLEOTIDE SEQUENCE</scope>
    <source>
        <strain evidence="2">K2</strain>
    </source>
</reference>
<keyword evidence="3" id="KW-1185">Reference proteome</keyword>
<dbReference type="Proteomes" id="UP001249851">
    <property type="component" value="Unassembled WGS sequence"/>
</dbReference>
<sequence length="330" mass="38283">MSSPGNSKANGKVESAVKTAKNLLRKALSARTDPHIAILDYRNTPTQGMESSPAQRLMNRRTRTLLPTMKTLLQPRAPQSERDVQQLNRRQFQQCKYYNQHARDLPPLKEGDVVRMKPFHLGSKEWKKGTIASKLDERSYMVETPDGDTYRRNRYHLRFIQEKRHAIEEKLAEAADKRKALEDCYRRINEAASGNNLSSQRCSDCHYRNHTVPSCQMEKCESVFFCGELARHPDKKMKLQEQKNKIIALETSVTKLEQDLRSREAAFDRVHGSVKKLVEDMLLEEYPEEYVQNNSRNWLKIQQDIAFVKKSLQGNGPPRREIVKSLLETK</sequence>
<comment type="caution">
    <text evidence="2">The sequence shown here is derived from an EMBL/GenBank/DDBJ whole genome shotgun (WGS) entry which is preliminary data.</text>
</comment>
<accession>A0AAD9V7K0</accession>
<dbReference type="InterPro" id="IPR036397">
    <property type="entry name" value="RNaseH_sf"/>
</dbReference>
<dbReference type="InterPro" id="IPR050951">
    <property type="entry name" value="Retrovirus_Pol_polyprotein"/>
</dbReference>
<keyword evidence="1" id="KW-0175">Coiled coil</keyword>
<evidence type="ECO:0000313" key="2">
    <source>
        <dbReference type="EMBL" id="KAK2564109.1"/>
    </source>
</evidence>
<dbReference type="Gene3D" id="3.30.420.10">
    <property type="entry name" value="Ribonuclease H-like superfamily/Ribonuclease H"/>
    <property type="match status" value="1"/>
</dbReference>
<reference evidence="2" key="1">
    <citation type="journal article" date="2023" name="G3 (Bethesda)">
        <title>Whole genome assembly and annotation of the endangered Caribbean coral Acropora cervicornis.</title>
        <authorList>
            <person name="Selwyn J.D."/>
            <person name="Vollmer S.V."/>
        </authorList>
    </citation>
    <scope>NUCLEOTIDE SEQUENCE</scope>
    <source>
        <strain evidence="2">K2</strain>
    </source>
</reference>
<dbReference type="GO" id="GO:0003676">
    <property type="term" value="F:nucleic acid binding"/>
    <property type="evidence" value="ECO:0007669"/>
    <property type="project" value="InterPro"/>
</dbReference>